<name>A0A2Z5TQJ0_9STRE</name>
<sequence>MKIKLLPTAYSNIAGNRREFTMILLADFNYQIRRLLAYQVGLAMCEFDF</sequence>
<reference evidence="1 2" key="1">
    <citation type="journal article" date="2018" name="Genome Biol. Evol.">
        <title>Complete Genome Sequence of Streptococcus ruminantium sp. nov. GUT-187T (=DSM 104980T =JCM 31869T), the Type Strain of S. ruminantium, and Comparison with Genome Sequences of Streptococcus suis Strains.</title>
        <authorList>
            <person name="Tohya M."/>
            <person name="Sekizaki T."/>
            <person name="Miyoshi-Akiyama T."/>
        </authorList>
    </citation>
    <scope>NUCLEOTIDE SEQUENCE [LARGE SCALE GENOMIC DNA]</scope>
    <source>
        <strain evidence="1 2">GUT187T</strain>
    </source>
</reference>
<dbReference type="RefSeq" id="WP_160113883.1">
    <property type="nucleotide sequence ID" value="NZ_AP018400.1"/>
</dbReference>
<organism evidence="1 2">
    <name type="scientific">Streptococcus ruminantium</name>
    <dbReference type="NCBI Taxonomy" id="1917441"/>
    <lineage>
        <taxon>Bacteria</taxon>
        <taxon>Bacillati</taxon>
        <taxon>Bacillota</taxon>
        <taxon>Bacilli</taxon>
        <taxon>Lactobacillales</taxon>
        <taxon>Streptococcaceae</taxon>
        <taxon>Streptococcus</taxon>
    </lineage>
</organism>
<dbReference type="GeneID" id="52230528"/>
<dbReference type="AlphaFoldDB" id="A0A2Z5TQJ0"/>
<proteinExistence type="predicted"/>
<dbReference type="KEGG" id="srq:SR187_9245"/>
<dbReference type="EMBL" id="AP018400">
    <property type="protein sequence ID" value="BBA93450.1"/>
    <property type="molecule type" value="Genomic_DNA"/>
</dbReference>
<protein>
    <submittedName>
        <fullName evidence="1">SKIP23-like F-box protein</fullName>
    </submittedName>
</protein>
<evidence type="ECO:0000313" key="1">
    <source>
        <dbReference type="EMBL" id="BBA93450.1"/>
    </source>
</evidence>
<dbReference type="Proteomes" id="UP000269331">
    <property type="component" value="Chromosome"/>
</dbReference>
<gene>
    <name evidence="1" type="ORF">SR187_9245</name>
</gene>
<evidence type="ECO:0000313" key="2">
    <source>
        <dbReference type="Proteomes" id="UP000269331"/>
    </source>
</evidence>
<accession>A0A2Z5TQJ0</accession>